<dbReference type="Gene3D" id="3.40.50.300">
    <property type="entry name" value="P-loop containing nucleotide triphosphate hydrolases"/>
    <property type="match status" value="1"/>
</dbReference>
<reference evidence="3 4" key="1">
    <citation type="submission" date="2018-08" db="EMBL/GenBank/DDBJ databases">
        <title>Genome and evolution of the arbuscular mycorrhizal fungus Diversispora epigaea (formerly Glomus versiforme) and its bacterial endosymbionts.</title>
        <authorList>
            <person name="Sun X."/>
            <person name="Fei Z."/>
            <person name="Harrison M."/>
        </authorList>
    </citation>
    <scope>NUCLEOTIDE SEQUENCE [LARGE SCALE GENOMIC DNA]</scope>
    <source>
        <strain evidence="3 4">IT104</strain>
    </source>
</reference>
<keyword evidence="1" id="KW-1133">Transmembrane helix</keyword>
<keyword evidence="1" id="KW-0472">Membrane</keyword>
<evidence type="ECO:0000256" key="1">
    <source>
        <dbReference type="SAM" id="Phobius"/>
    </source>
</evidence>
<evidence type="ECO:0000259" key="2">
    <source>
        <dbReference type="Pfam" id="PF00004"/>
    </source>
</evidence>
<dbReference type="Proteomes" id="UP000266861">
    <property type="component" value="Unassembled WGS sequence"/>
</dbReference>
<feature type="transmembrane region" description="Helical" evidence="1">
    <location>
        <begin position="56"/>
        <end position="78"/>
    </location>
</feature>
<dbReference type="EMBL" id="PQFF01000528">
    <property type="protein sequence ID" value="RHZ46055.1"/>
    <property type="molecule type" value="Genomic_DNA"/>
</dbReference>
<dbReference type="GO" id="GO:0016887">
    <property type="term" value="F:ATP hydrolysis activity"/>
    <property type="evidence" value="ECO:0007669"/>
    <property type="project" value="InterPro"/>
</dbReference>
<protein>
    <recommendedName>
        <fullName evidence="2">ATPase AAA-type core domain-containing protein</fullName>
    </recommendedName>
</protein>
<dbReference type="AlphaFoldDB" id="A0A397G4Z6"/>
<dbReference type="InterPro" id="IPR027417">
    <property type="entry name" value="P-loop_NTPase"/>
</dbReference>
<evidence type="ECO:0000313" key="3">
    <source>
        <dbReference type="EMBL" id="RHZ46055.1"/>
    </source>
</evidence>
<name>A0A397G4Z6_9GLOM</name>
<keyword evidence="1" id="KW-0812">Transmembrane</keyword>
<dbReference type="GO" id="GO:0005524">
    <property type="term" value="F:ATP binding"/>
    <property type="evidence" value="ECO:0007669"/>
    <property type="project" value="InterPro"/>
</dbReference>
<organism evidence="3 4">
    <name type="scientific">Diversispora epigaea</name>
    <dbReference type="NCBI Taxonomy" id="1348612"/>
    <lineage>
        <taxon>Eukaryota</taxon>
        <taxon>Fungi</taxon>
        <taxon>Fungi incertae sedis</taxon>
        <taxon>Mucoromycota</taxon>
        <taxon>Glomeromycotina</taxon>
        <taxon>Glomeromycetes</taxon>
        <taxon>Diversisporales</taxon>
        <taxon>Diversisporaceae</taxon>
        <taxon>Diversispora</taxon>
    </lineage>
</organism>
<sequence length="222" mass="25580">MLEVIILNFKLNFRSDLFQLLPYTNSSSFCHISSEKSTLPLSKIVKYNIEQLPTSLIVNLIVVVISLFIPIDLIYAWYRNKCNELLLNETMENGTRPKVEVPIEEFVPRSLVVNSLKKIFTPNKYQSFYYIICGEYGTGKTTLVKTAAKEVGQGVIYVNIPTNINQNSQKFDILEDFGVAFEKALNFKFEEHISFTAQFIKKILGNNNEKSNQPKWKRAYKT</sequence>
<gene>
    <name evidence="3" type="ORF">Glove_637g7</name>
</gene>
<feature type="domain" description="ATPase AAA-type core" evidence="2">
    <location>
        <begin position="131"/>
        <end position="166"/>
    </location>
</feature>
<dbReference type="SUPFAM" id="SSF52540">
    <property type="entry name" value="P-loop containing nucleoside triphosphate hydrolases"/>
    <property type="match status" value="1"/>
</dbReference>
<dbReference type="OrthoDB" id="2333074at2759"/>
<dbReference type="Pfam" id="PF00004">
    <property type="entry name" value="AAA"/>
    <property type="match status" value="1"/>
</dbReference>
<comment type="caution">
    <text evidence="3">The sequence shown here is derived from an EMBL/GenBank/DDBJ whole genome shotgun (WGS) entry which is preliminary data.</text>
</comment>
<accession>A0A397G4Z6</accession>
<keyword evidence="4" id="KW-1185">Reference proteome</keyword>
<evidence type="ECO:0000313" key="4">
    <source>
        <dbReference type="Proteomes" id="UP000266861"/>
    </source>
</evidence>
<proteinExistence type="predicted"/>
<dbReference type="InterPro" id="IPR003959">
    <property type="entry name" value="ATPase_AAA_core"/>
</dbReference>